<proteinExistence type="predicted"/>
<dbReference type="Proteomes" id="UP000011910">
    <property type="component" value="Unassembled WGS sequence"/>
</dbReference>
<dbReference type="GO" id="GO:0000976">
    <property type="term" value="F:transcription cis-regulatory region binding"/>
    <property type="evidence" value="ECO:0007669"/>
    <property type="project" value="TreeGrafter"/>
</dbReference>
<evidence type="ECO:0000256" key="2">
    <source>
        <dbReference type="ARBA" id="ARBA00023125"/>
    </source>
</evidence>
<feature type="domain" description="HTH tetR-type" evidence="5">
    <location>
        <begin position="9"/>
        <end position="69"/>
    </location>
</feature>
<evidence type="ECO:0000313" key="6">
    <source>
        <dbReference type="EMBL" id="EMR03795.1"/>
    </source>
</evidence>
<dbReference type="SUPFAM" id="SSF46689">
    <property type="entry name" value="Homeodomain-like"/>
    <property type="match status" value="1"/>
</dbReference>
<dbReference type="Gene3D" id="1.10.357.10">
    <property type="entry name" value="Tetracycline Repressor, domain 2"/>
    <property type="match status" value="1"/>
</dbReference>
<evidence type="ECO:0000313" key="7">
    <source>
        <dbReference type="Proteomes" id="UP000011910"/>
    </source>
</evidence>
<dbReference type="STRING" id="1279009.ADICEAN_01036"/>
<sequence length="194" mass="22242">MNIQYMKITDKREAILQATMQLITEHGFHATPMSMVAKQAGVAAGTIYHYFSSKEELINKLYAELKQKMGAALLQNDAGSSNIRERFFRFYRNLYTHFIQHPDEFGFLEQYANSPYISQASKEENQQFYKPVVDFLLQGMEMGVLRGMEQELITALVYGHVVSVAKLQLSGQLEITDTRLQQAIQSCWDSVKIN</sequence>
<dbReference type="eggNOG" id="COG1309">
    <property type="taxonomic scope" value="Bacteria"/>
</dbReference>
<dbReference type="InterPro" id="IPR001647">
    <property type="entry name" value="HTH_TetR"/>
</dbReference>
<dbReference type="PROSITE" id="PS50977">
    <property type="entry name" value="HTH_TETR_2"/>
    <property type="match status" value="1"/>
</dbReference>
<dbReference type="PANTHER" id="PTHR30055">
    <property type="entry name" value="HTH-TYPE TRANSCRIPTIONAL REGULATOR RUTR"/>
    <property type="match status" value="1"/>
</dbReference>
<dbReference type="InterPro" id="IPR032551">
    <property type="entry name" value="BscR_C"/>
</dbReference>
<evidence type="ECO:0000256" key="3">
    <source>
        <dbReference type="ARBA" id="ARBA00023163"/>
    </source>
</evidence>
<keyword evidence="2 4" id="KW-0238">DNA-binding</keyword>
<evidence type="ECO:0000256" key="1">
    <source>
        <dbReference type="ARBA" id="ARBA00023015"/>
    </source>
</evidence>
<dbReference type="InterPro" id="IPR050109">
    <property type="entry name" value="HTH-type_TetR-like_transc_reg"/>
</dbReference>
<name>M7NQ10_9BACT</name>
<keyword evidence="7" id="KW-1185">Reference proteome</keyword>
<dbReference type="PRINTS" id="PR00455">
    <property type="entry name" value="HTHTETR"/>
</dbReference>
<feature type="DNA-binding region" description="H-T-H motif" evidence="4">
    <location>
        <begin position="32"/>
        <end position="51"/>
    </location>
</feature>
<evidence type="ECO:0000259" key="5">
    <source>
        <dbReference type="PROSITE" id="PS50977"/>
    </source>
</evidence>
<dbReference type="EMBL" id="AODQ01000017">
    <property type="protein sequence ID" value="EMR03795.1"/>
    <property type="molecule type" value="Genomic_DNA"/>
</dbReference>
<dbReference type="PANTHER" id="PTHR30055:SF207">
    <property type="entry name" value="HTH-TYPE TRANSCRIPTIONAL REPRESSOR FATR"/>
    <property type="match status" value="1"/>
</dbReference>
<dbReference type="Pfam" id="PF00440">
    <property type="entry name" value="TetR_N"/>
    <property type="match status" value="1"/>
</dbReference>
<dbReference type="InterPro" id="IPR009057">
    <property type="entry name" value="Homeodomain-like_sf"/>
</dbReference>
<comment type="caution">
    <text evidence="6">The sequence shown here is derived from an EMBL/GenBank/DDBJ whole genome shotgun (WGS) entry which is preliminary data.</text>
</comment>
<evidence type="ECO:0000256" key="4">
    <source>
        <dbReference type="PROSITE-ProRule" id="PRU00335"/>
    </source>
</evidence>
<dbReference type="Pfam" id="PF16295">
    <property type="entry name" value="TetR_C_10"/>
    <property type="match status" value="1"/>
</dbReference>
<reference evidence="6 7" key="1">
    <citation type="journal article" date="2013" name="Genome Announc.">
        <title>Draft Genome Sequence of Cesiribacter andamanensis Strain AMV16T, Isolated from a Soil Sample from a Mud Volcano in the Andaman Islands, India.</title>
        <authorList>
            <person name="Shivaji S."/>
            <person name="Ara S."/>
            <person name="Begum Z."/>
            <person name="Srinivas T.N."/>
            <person name="Singh A."/>
            <person name="Kumar Pinnaka A."/>
        </authorList>
    </citation>
    <scope>NUCLEOTIDE SEQUENCE [LARGE SCALE GENOMIC DNA]</scope>
    <source>
        <strain evidence="6 7">AMV16</strain>
    </source>
</reference>
<dbReference type="AlphaFoldDB" id="M7NQ10"/>
<keyword evidence="3" id="KW-0804">Transcription</keyword>
<dbReference type="GO" id="GO:0003700">
    <property type="term" value="F:DNA-binding transcription factor activity"/>
    <property type="evidence" value="ECO:0007669"/>
    <property type="project" value="TreeGrafter"/>
</dbReference>
<dbReference type="InterPro" id="IPR036271">
    <property type="entry name" value="Tet_transcr_reg_TetR-rel_C_sf"/>
</dbReference>
<protein>
    <submittedName>
        <fullName evidence="6">HTH-type transcriptional repressor Bm3R1</fullName>
    </submittedName>
</protein>
<keyword evidence="1" id="KW-0805">Transcription regulation</keyword>
<gene>
    <name evidence="6" type="primary">bm3R1</name>
    <name evidence="6" type="ORF">ADICEAN_01036</name>
</gene>
<dbReference type="FunFam" id="1.10.10.60:FF:000141">
    <property type="entry name" value="TetR family transcriptional regulator"/>
    <property type="match status" value="1"/>
</dbReference>
<accession>M7NQ10</accession>
<dbReference type="SUPFAM" id="SSF48498">
    <property type="entry name" value="Tetracyclin repressor-like, C-terminal domain"/>
    <property type="match status" value="1"/>
</dbReference>
<organism evidence="6 7">
    <name type="scientific">Cesiribacter andamanensis AMV16</name>
    <dbReference type="NCBI Taxonomy" id="1279009"/>
    <lineage>
        <taxon>Bacteria</taxon>
        <taxon>Pseudomonadati</taxon>
        <taxon>Bacteroidota</taxon>
        <taxon>Cytophagia</taxon>
        <taxon>Cytophagales</taxon>
        <taxon>Cesiribacteraceae</taxon>
        <taxon>Cesiribacter</taxon>
    </lineage>
</organism>